<gene>
    <name evidence="1" type="ORF">RF11_04543</name>
</gene>
<accession>A0A0C2N1B6</accession>
<proteinExistence type="predicted"/>
<dbReference type="EMBL" id="JWZT01003124">
    <property type="protein sequence ID" value="KII67667.1"/>
    <property type="molecule type" value="Genomic_DNA"/>
</dbReference>
<dbReference type="Proteomes" id="UP000031668">
    <property type="component" value="Unassembled WGS sequence"/>
</dbReference>
<name>A0A0C2N1B6_THEKT</name>
<organism evidence="1 2">
    <name type="scientific">Thelohanellus kitauei</name>
    <name type="common">Myxosporean</name>
    <dbReference type="NCBI Taxonomy" id="669202"/>
    <lineage>
        <taxon>Eukaryota</taxon>
        <taxon>Metazoa</taxon>
        <taxon>Cnidaria</taxon>
        <taxon>Myxozoa</taxon>
        <taxon>Myxosporea</taxon>
        <taxon>Bivalvulida</taxon>
        <taxon>Platysporina</taxon>
        <taxon>Myxobolidae</taxon>
        <taxon>Thelohanellus</taxon>
    </lineage>
</organism>
<evidence type="ECO:0000313" key="2">
    <source>
        <dbReference type="Proteomes" id="UP000031668"/>
    </source>
</evidence>
<protein>
    <submittedName>
        <fullName evidence="1">Uncharacterized protein</fullName>
    </submittedName>
</protein>
<reference evidence="1 2" key="1">
    <citation type="journal article" date="2014" name="Genome Biol. Evol.">
        <title>The genome of the myxosporean Thelohanellus kitauei shows adaptations to nutrient acquisition within its fish host.</title>
        <authorList>
            <person name="Yang Y."/>
            <person name="Xiong J."/>
            <person name="Zhou Z."/>
            <person name="Huo F."/>
            <person name="Miao W."/>
            <person name="Ran C."/>
            <person name="Liu Y."/>
            <person name="Zhang J."/>
            <person name="Feng J."/>
            <person name="Wang M."/>
            <person name="Wang M."/>
            <person name="Wang L."/>
            <person name="Yao B."/>
        </authorList>
    </citation>
    <scope>NUCLEOTIDE SEQUENCE [LARGE SCALE GENOMIC DNA]</scope>
    <source>
        <strain evidence="1">Wuqing</strain>
    </source>
</reference>
<sequence>MRRTITYFNNHKLRDGNGQRIDVQTPEIVIQIVETLLKGRRGANVVSLFAGDESIPEDEIQESKSKSLKKNEGSLDILASRMSQTTRLPLHIWGGETVYRKKQNQEALLPIIRENVARESMIWSDM</sequence>
<dbReference type="AlphaFoldDB" id="A0A0C2N1B6"/>
<keyword evidence="2" id="KW-1185">Reference proteome</keyword>
<comment type="caution">
    <text evidence="1">The sequence shown here is derived from an EMBL/GenBank/DDBJ whole genome shotgun (WGS) entry which is preliminary data.</text>
</comment>
<evidence type="ECO:0000313" key="1">
    <source>
        <dbReference type="EMBL" id="KII67667.1"/>
    </source>
</evidence>